<evidence type="ECO:0008006" key="3">
    <source>
        <dbReference type="Google" id="ProtNLM"/>
    </source>
</evidence>
<dbReference type="EMBL" id="JAVDXZ010000001">
    <property type="protein sequence ID" value="MDR7330610.1"/>
    <property type="molecule type" value="Genomic_DNA"/>
</dbReference>
<dbReference type="Pfam" id="PF21893">
    <property type="entry name" value="DUF6918"/>
    <property type="match status" value="1"/>
</dbReference>
<reference evidence="1" key="1">
    <citation type="submission" date="2023-07" db="EMBL/GenBank/DDBJ databases">
        <title>Sequencing the genomes of 1000 actinobacteria strains.</title>
        <authorList>
            <person name="Klenk H.-P."/>
        </authorList>
    </citation>
    <scope>NUCLEOTIDE SEQUENCE</scope>
    <source>
        <strain evidence="1">DSM 107476</strain>
    </source>
</reference>
<dbReference type="InterPro" id="IPR054211">
    <property type="entry name" value="DUF6918"/>
</dbReference>
<dbReference type="Proteomes" id="UP001180840">
    <property type="component" value="Unassembled WGS sequence"/>
</dbReference>
<evidence type="ECO:0000313" key="2">
    <source>
        <dbReference type="Proteomes" id="UP001180840"/>
    </source>
</evidence>
<comment type="caution">
    <text evidence="1">The sequence shown here is derived from an EMBL/GenBank/DDBJ whole genome shotgun (WGS) entry which is preliminary data.</text>
</comment>
<accession>A0ABU2A0J3</accession>
<organism evidence="1 2">
    <name type="scientific">Corynebacterium guangdongense</name>
    <dbReference type="NCBI Taxonomy" id="1783348"/>
    <lineage>
        <taxon>Bacteria</taxon>
        <taxon>Bacillati</taxon>
        <taxon>Actinomycetota</taxon>
        <taxon>Actinomycetes</taxon>
        <taxon>Mycobacteriales</taxon>
        <taxon>Corynebacteriaceae</taxon>
        <taxon>Corynebacterium</taxon>
    </lineage>
</organism>
<keyword evidence="2" id="KW-1185">Reference proteome</keyword>
<sequence length="146" mass="15756">MTDLSQLLVGESRSAVVADLAAFVEHTVSEQSGITGMALKGGVGAAKKVKASIVPSGINRMLPEMLGEMQPYWEQFLASGQEDFGQYLNPKAGEVSDAILRVADKHAETINVPALQKVYQSLRGRAGKIMSPHVPELARILQRHMS</sequence>
<name>A0ABU2A0J3_9CORY</name>
<dbReference type="RefSeq" id="WP_290196462.1">
    <property type="nucleotide sequence ID" value="NZ_CP047654.1"/>
</dbReference>
<protein>
    <recommendedName>
        <fullName evidence="3">DUF2267 domain-containing protein</fullName>
    </recommendedName>
</protein>
<proteinExistence type="predicted"/>
<evidence type="ECO:0000313" key="1">
    <source>
        <dbReference type="EMBL" id="MDR7330610.1"/>
    </source>
</evidence>
<gene>
    <name evidence="1" type="ORF">J2S39_002286</name>
</gene>